<dbReference type="RefSeq" id="WP_227673442.1">
    <property type="nucleotide sequence ID" value="NZ_CP114206.1"/>
</dbReference>
<feature type="transmembrane region" description="Helical" evidence="1">
    <location>
        <begin position="60"/>
        <end position="82"/>
    </location>
</feature>
<geneLocation type="plasmid" evidence="2">
    <name>pJ14577</name>
</geneLocation>
<keyword evidence="1" id="KW-0812">Transmembrane</keyword>
<name>A0A9E9KUG6_9ESCH</name>
<evidence type="ECO:0000256" key="1">
    <source>
        <dbReference type="SAM" id="Phobius"/>
    </source>
</evidence>
<accession>A0A9E9KUG6</accession>
<proteinExistence type="predicted"/>
<dbReference type="EMBL" id="CP114206">
    <property type="protein sequence ID" value="WAT94374.1"/>
    <property type="molecule type" value="Genomic_DNA"/>
</dbReference>
<evidence type="ECO:0000313" key="2">
    <source>
        <dbReference type="EMBL" id="WAT94374.1"/>
    </source>
</evidence>
<sequence length="159" mass="17947">MLKIQGQPCTMLESKLFRKLISAMLVLAYKYPIATKLIAILFTTLFIISSVKFIESGFNSLMDGVLTILLAIAMIKSLLFALDKTTIANHHLTHYFIENQDAIASDEEIAFFLREAEAEGFKTELMDYINKLGRKPLIKECLSKCLDLKHDKNDGNIDA</sequence>
<keyword evidence="2" id="KW-0614">Plasmid</keyword>
<protein>
    <submittedName>
        <fullName evidence="2">Uncharacterized protein</fullName>
    </submittedName>
</protein>
<dbReference type="AlphaFoldDB" id="A0A9E9KUG6"/>
<feature type="transmembrane region" description="Helical" evidence="1">
    <location>
        <begin position="20"/>
        <end position="48"/>
    </location>
</feature>
<keyword evidence="1" id="KW-1133">Transmembrane helix</keyword>
<reference evidence="2" key="1">
    <citation type="submission" date="2022-11" db="EMBL/GenBank/DDBJ databases">
        <authorList>
            <person name="Hao Y."/>
        </authorList>
    </citation>
    <scope>NUCLEOTIDE SEQUENCE</scope>
    <source>
        <strain evidence="2">J-18004577</strain>
        <plasmid evidence="2">pJ14577</plasmid>
    </source>
</reference>
<keyword evidence="1" id="KW-0472">Membrane</keyword>
<organism evidence="2">
    <name type="scientific">Escherichia sp. J-18004577</name>
    <dbReference type="NCBI Taxonomy" id="2996464"/>
    <lineage>
        <taxon>Bacteria</taxon>
        <taxon>Pseudomonadati</taxon>
        <taxon>Pseudomonadota</taxon>
        <taxon>Gammaproteobacteria</taxon>
        <taxon>Enterobacterales</taxon>
        <taxon>Enterobacteriaceae</taxon>
        <taxon>Escherichia</taxon>
    </lineage>
</organism>
<gene>
    <name evidence="2" type="ORF">OS905_00395</name>
</gene>